<accession>A0A397W2N7</accession>
<dbReference type="Pfam" id="PF22314">
    <property type="entry name" value="NPC1_MLD"/>
    <property type="match status" value="1"/>
</dbReference>
<feature type="domain" description="NPC1 middle luminal" evidence="1">
    <location>
        <begin position="15"/>
        <end position="125"/>
    </location>
</feature>
<evidence type="ECO:0000259" key="1">
    <source>
        <dbReference type="Pfam" id="PF22314"/>
    </source>
</evidence>
<dbReference type="STRING" id="44941.A0A397W2N7"/>
<proteinExistence type="predicted"/>
<sequence length="155" mass="17349">MNTVVTYSNPSSLATKEYTLSDLCLKPLDSDKCLIYSPLDYWSNNANHLFSGPSILKILSLTNKKSSFGMPVPLNSVFGNAVYEGKKIVSADSIILTYFLKGMEDCNESQIMAIWEAIWEQIINDTDTNCRLGDDCIISVNMNYQGELEHLSFNV</sequence>
<dbReference type="AlphaFoldDB" id="A0A397W2N7"/>
<dbReference type="GO" id="GO:0016020">
    <property type="term" value="C:membrane"/>
    <property type="evidence" value="ECO:0007669"/>
    <property type="project" value="TreeGrafter"/>
</dbReference>
<comment type="caution">
    <text evidence="2">The sequence shown here is derived from an EMBL/GenBank/DDBJ whole genome shotgun (WGS) entry which is preliminary data.</text>
</comment>
<dbReference type="GO" id="GO:0032934">
    <property type="term" value="F:sterol binding"/>
    <property type="evidence" value="ECO:0007669"/>
    <property type="project" value="TreeGrafter"/>
</dbReference>
<dbReference type="GO" id="GO:0015918">
    <property type="term" value="P:sterol transport"/>
    <property type="evidence" value="ECO:0007669"/>
    <property type="project" value="TreeGrafter"/>
</dbReference>
<dbReference type="PANTHER" id="PTHR45727:SF2">
    <property type="entry name" value="NPC INTRACELLULAR CHOLESTEROL TRANSPORTER 1"/>
    <property type="match status" value="1"/>
</dbReference>
<dbReference type="PANTHER" id="PTHR45727">
    <property type="entry name" value="NPC INTRACELLULAR CHOLESTEROL TRANSPORTER 1"/>
    <property type="match status" value="1"/>
</dbReference>
<dbReference type="EMBL" id="QKWP01000064">
    <property type="protein sequence ID" value="RIB28468.1"/>
    <property type="molecule type" value="Genomic_DNA"/>
</dbReference>
<evidence type="ECO:0000313" key="3">
    <source>
        <dbReference type="Proteomes" id="UP000266673"/>
    </source>
</evidence>
<keyword evidence="3" id="KW-1185">Reference proteome</keyword>
<reference evidence="2 3" key="1">
    <citation type="submission" date="2018-06" db="EMBL/GenBank/DDBJ databases">
        <title>Comparative genomics reveals the genomic features of Rhizophagus irregularis, R. cerebriforme, R. diaphanum and Gigaspora rosea, and their symbiotic lifestyle signature.</title>
        <authorList>
            <person name="Morin E."/>
            <person name="San Clemente H."/>
            <person name="Chen E.C.H."/>
            <person name="De La Providencia I."/>
            <person name="Hainaut M."/>
            <person name="Kuo A."/>
            <person name="Kohler A."/>
            <person name="Murat C."/>
            <person name="Tang N."/>
            <person name="Roy S."/>
            <person name="Loubradou J."/>
            <person name="Henrissat B."/>
            <person name="Grigoriev I.V."/>
            <person name="Corradi N."/>
            <person name="Roux C."/>
            <person name="Martin F.M."/>
        </authorList>
    </citation>
    <scope>NUCLEOTIDE SEQUENCE [LARGE SCALE GENOMIC DNA]</scope>
    <source>
        <strain evidence="2 3">DAOM 194757</strain>
    </source>
</reference>
<evidence type="ECO:0000313" key="2">
    <source>
        <dbReference type="EMBL" id="RIB28468.1"/>
    </source>
</evidence>
<organism evidence="2 3">
    <name type="scientific">Gigaspora rosea</name>
    <dbReference type="NCBI Taxonomy" id="44941"/>
    <lineage>
        <taxon>Eukaryota</taxon>
        <taxon>Fungi</taxon>
        <taxon>Fungi incertae sedis</taxon>
        <taxon>Mucoromycota</taxon>
        <taxon>Glomeromycotina</taxon>
        <taxon>Glomeromycetes</taxon>
        <taxon>Diversisporales</taxon>
        <taxon>Gigasporaceae</taxon>
        <taxon>Gigaspora</taxon>
    </lineage>
</organism>
<dbReference type="OrthoDB" id="6510177at2759"/>
<dbReference type="InterPro" id="IPR053956">
    <property type="entry name" value="NPC1_MLD"/>
</dbReference>
<protein>
    <recommendedName>
        <fullName evidence="1">NPC1 middle luminal domain-containing protein</fullName>
    </recommendedName>
</protein>
<name>A0A397W2N7_9GLOM</name>
<gene>
    <name evidence="2" type="ORF">C2G38_1470519</name>
</gene>
<dbReference type="Proteomes" id="UP000266673">
    <property type="component" value="Unassembled WGS sequence"/>
</dbReference>